<dbReference type="GO" id="GO:0033567">
    <property type="term" value="P:DNA replication, Okazaki fragment processing"/>
    <property type="evidence" value="ECO:0007669"/>
    <property type="project" value="InterPro"/>
</dbReference>
<dbReference type="SUPFAM" id="SSF47807">
    <property type="entry name" value="5' to 3' exonuclease, C-terminal subdomain"/>
    <property type="match status" value="1"/>
</dbReference>
<evidence type="ECO:0000256" key="3">
    <source>
        <dbReference type="ARBA" id="ARBA00023125"/>
    </source>
</evidence>
<gene>
    <name evidence="7" type="primary">exo</name>
    <name evidence="7" type="ORF">MHM_01600</name>
</gene>
<dbReference type="InterPro" id="IPR002421">
    <property type="entry name" value="5-3_exonuclease"/>
</dbReference>
<dbReference type="Pfam" id="PF01367">
    <property type="entry name" value="5_3_exonuc"/>
    <property type="match status" value="1"/>
</dbReference>
<evidence type="ECO:0000256" key="4">
    <source>
        <dbReference type="ARBA" id="ARBA00049957"/>
    </source>
</evidence>
<evidence type="ECO:0000256" key="2">
    <source>
        <dbReference type="ARBA" id="ARBA00022801"/>
    </source>
</evidence>
<comment type="function">
    <text evidence="4">5'-3' exonuclease acting preferentially on double-stranded DNA.</text>
</comment>
<dbReference type="KEGG" id="mhb:MHM_01600"/>
<sequence>MTRRAILIDGSALVYKCYFSIDPAKNDLEDPQLKKRFFSTLIYQIKKWMNLNHYTFGLAVFDIDRKSFRSELFAEYKSNRDPTPPTLLEWLPEAIEKITELGIKTVYCPRGYEGDDLIGTVSKQLTNCDFKVDIFTTDQDLLQLVNYLVSIYKIKNAFMLEIYNHLNFTKLNEGLTPSQIPLLKALAGDQCDNYPGVPGVGLKTAQKLINKYKTLNNLLNSATQIEQPKLRKSILENQDLLLNCLKLSTIQTNIKFKYILDDCFIKHENNSGLR</sequence>
<dbReference type="Pfam" id="PF02739">
    <property type="entry name" value="5_3_exonuc_N"/>
    <property type="match status" value="1"/>
</dbReference>
<dbReference type="InterPro" id="IPR020045">
    <property type="entry name" value="DNA_polI_H3TH"/>
</dbReference>
<dbReference type="SMART" id="SM00475">
    <property type="entry name" value="53EXOc"/>
    <property type="match status" value="1"/>
</dbReference>
<dbReference type="CDD" id="cd09859">
    <property type="entry name" value="PIN_53EXO"/>
    <property type="match status" value="1"/>
</dbReference>
<dbReference type="InterPro" id="IPR029060">
    <property type="entry name" value="PIN-like_dom_sf"/>
</dbReference>
<accession>G8C2Y0</accession>
<keyword evidence="7" id="KW-0269">Exonuclease</keyword>
<name>G8C2Y0_9MOLU</name>
<dbReference type="FunFam" id="1.10.150.20:FF:000003">
    <property type="entry name" value="DNA polymerase I"/>
    <property type="match status" value="1"/>
</dbReference>
<keyword evidence="7" id="KW-0808">Transferase</keyword>
<evidence type="ECO:0000256" key="5">
    <source>
        <dbReference type="ARBA" id="ARBA00050026"/>
    </source>
</evidence>
<dbReference type="Gene3D" id="3.40.50.1010">
    <property type="entry name" value="5'-nuclease"/>
    <property type="match status" value="1"/>
</dbReference>
<evidence type="ECO:0000259" key="6">
    <source>
        <dbReference type="SMART" id="SM00475"/>
    </source>
</evidence>
<dbReference type="InterPro" id="IPR020046">
    <property type="entry name" value="5-3_exonucl_a-hlix_arch_N"/>
</dbReference>
<keyword evidence="1" id="KW-0540">Nuclease</keyword>
<keyword evidence="7" id="KW-0548">Nucleotidyltransferase</keyword>
<keyword evidence="3" id="KW-0238">DNA-binding</keyword>
<dbReference type="PANTHER" id="PTHR42646:SF2">
    <property type="entry name" value="5'-3' EXONUCLEASE FAMILY PROTEIN"/>
    <property type="match status" value="1"/>
</dbReference>
<dbReference type="CDD" id="cd09898">
    <property type="entry name" value="H3TH_53EXO"/>
    <property type="match status" value="1"/>
</dbReference>
<dbReference type="PANTHER" id="PTHR42646">
    <property type="entry name" value="FLAP ENDONUCLEASE XNI"/>
    <property type="match status" value="1"/>
</dbReference>
<dbReference type="AlphaFoldDB" id="G8C2Y0"/>
<proteinExistence type="predicted"/>
<dbReference type="GO" id="GO:0003677">
    <property type="term" value="F:DNA binding"/>
    <property type="evidence" value="ECO:0007669"/>
    <property type="project" value="UniProtKB-KW"/>
</dbReference>
<dbReference type="GO" id="GO:0008409">
    <property type="term" value="F:5'-3' exonuclease activity"/>
    <property type="evidence" value="ECO:0007669"/>
    <property type="project" value="InterPro"/>
</dbReference>
<reference evidence="7" key="1">
    <citation type="submission" date="2011-11" db="EMBL/GenBank/DDBJ databases">
        <title>Complete genome sequence of Candidatus Mycoplasma haemominutum.</title>
        <authorList>
            <person name="Barker E.N."/>
            <person name="Darby A.C."/>
            <person name="Helps C.R."/>
            <person name="Peters I.R."/>
            <person name="Hughes M.A."/>
            <person name="Radford A.D."/>
            <person name="Novacco M."/>
            <person name="Boretti F."/>
            <person name="Hofmann-Lehmann R."/>
            <person name="Tasker S."/>
        </authorList>
    </citation>
    <scope>NUCLEOTIDE SEQUENCE</scope>
    <source>
        <strain evidence="7">Birmingham 1</strain>
    </source>
</reference>
<dbReference type="GO" id="GO:0016779">
    <property type="term" value="F:nucleotidyltransferase activity"/>
    <property type="evidence" value="ECO:0007669"/>
    <property type="project" value="UniProtKB-KW"/>
</dbReference>
<dbReference type="InterPro" id="IPR038969">
    <property type="entry name" value="FEN"/>
</dbReference>
<dbReference type="HOGENOM" id="CLU_004675_1_5_14"/>
<dbReference type="InterPro" id="IPR036279">
    <property type="entry name" value="5-3_exonuclease_C_sf"/>
</dbReference>
<evidence type="ECO:0000256" key="1">
    <source>
        <dbReference type="ARBA" id="ARBA00022722"/>
    </source>
</evidence>
<dbReference type="SUPFAM" id="SSF88723">
    <property type="entry name" value="PIN domain-like"/>
    <property type="match status" value="1"/>
</dbReference>
<keyword evidence="2" id="KW-0378">Hydrolase</keyword>
<organism evidence="7">
    <name type="scientific">Candidatus Mycoplasma haematominutum 'Birmingham 1'</name>
    <dbReference type="NCBI Taxonomy" id="1116213"/>
    <lineage>
        <taxon>Bacteria</taxon>
        <taxon>Bacillati</taxon>
        <taxon>Mycoplasmatota</taxon>
        <taxon>Mollicutes</taxon>
        <taxon>Mycoplasmataceae</taxon>
        <taxon>Mycoplasma</taxon>
    </lineage>
</organism>
<dbReference type="GO" id="GO:0017108">
    <property type="term" value="F:5'-flap endonuclease activity"/>
    <property type="evidence" value="ECO:0007669"/>
    <property type="project" value="InterPro"/>
</dbReference>
<dbReference type="InterPro" id="IPR008918">
    <property type="entry name" value="HhH2"/>
</dbReference>
<protein>
    <recommendedName>
        <fullName evidence="5">5'-3' exonuclease</fullName>
    </recommendedName>
</protein>
<dbReference type="PATRIC" id="fig|1116213.3.peg.171"/>
<dbReference type="Gene3D" id="1.10.150.20">
    <property type="entry name" value="5' to 3' exonuclease, C-terminal subdomain"/>
    <property type="match status" value="1"/>
</dbReference>
<dbReference type="SMART" id="SM00279">
    <property type="entry name" value="HhH2"/>
    <property type="match status" value="1"/>
</dbReference>
<dbReference type="RefSeq" id="WP_015511543.1">
    <property type="nucleotide sequence ID" value="NC_021007.1"/>
</dbReference>
<feature type="domain" description="5'-3' exonuclease" evidence="6">
    <location>
        <begin position="3"/>
        <end position="266"/>
    </location>
</feature>
<evidence type="ECO:0000313" key="7">
    <source>
        <dbReference type="EMBL" id="CCE66678.1"/>
    </source>
</evidence>
<reference evidence="7" key="2">
    <citation type="submission" date="2011-11" db="EMBL/GenBank/DDBJ databases">
        <authorList>
            <person name="Barker E."/>
        </authorList>
    </citation>
    <scope>NUCLEOTIDE SEQUENCE</scope>
    <source>
        <strain evidence="7">Birmingham 1</strain>
    </source>
</reference>
<dbReference type="EMBL" id="HE613254">
    <property type="protein sequence ID" value="CCE66678.1"/>
    <property type="molecule type" value="Genomic_DNA"/>
</dbReference>